<dbReference type="InterPro" id="IPR000679">
    <property type="entry name" value="Znf_GATA"/>
</dbReference>
<dbReference type="PANTHER" id="PTHR10071">
    <property type="entry name" value="TRANSCRIPTION FACTOR GATA FAMILY MEMBER"/>
    <property type="match status" value="1"/>
</dbReference>
<gene>
    <name evidence="9" type="ORF">R3P38DRAFT_373391</name>
</gene>
<dbReference type="CDD" id="cd00202">
    <property type="entry name" value="ZnF_GATA"/>
    <property type="match status" value="1"/>
</dbReference>
<keyword evidence="5" id="KW-0539">Nucleus</keyword>
<dbReference type="Pfam" id="PF00320">
    <property type="entry name" value="GATA"/>
    <property type="match status" value="1"/>
</dbReference>
<dbReference type="GO" id="GO:0005634">
    <property type="term" value="C:nucleus"/>
    <property type="evidence" value="ECO:0007669"/>
    <property type="project" value="UniProtKB-SubCell"/>
</dbReference>
<evidence type="ECO:0000256" key="3">
    <source>
        <dbReference type="ARBA" id="ARBA00022771"/>
    </source>
</evidence>
<keyword evidence="10" id="KW-1185">Reference proteome</keyword>
<evidence type="ECO:0000313" key="10">
    <source>
        <dbReference type="Proteomes" id="UP001362999"/>
    </source>
</evidence>
<dbReference type="GO" id="GO:0000122">
    <property type="term" value="P:negative regulation of transcription by RNA polymerase II"/>
    <property type="evidence" value="ECO:0007669"/>
    <property type="project" value="TreeGrafter"/>
</dbReference>
<accession>A0AAV9ZHX6</accession>
<sequence length="203" mass="21919">MYSGSDTSSTMAAAGSPPGSNASAESIGEWRDEVAANAYTQSCDPLELIDNVCDAEGEGSEAASQQGKQRSECSNCHTRHTSPSQRDSETTDTVCDDCAFYTILHGVKRPSYKAKNGIQQHGAQQLIQADLGAEDEGSEVASKGGGQEPECSHCHARKTSVWRRDSQGNQVCNGCGIYEKLHLVKRPLDEVKKGKRVRPRTRT</sequence>
<name>A0AAV9ZHX6_9AGAR</name>
<evidence type="ECO:0000256" key="4">
    <source>
        <dbReference type="ARBA" id="ARBA00022833"/>
    </source>
</evidence>
<dbReference type="GO" id="GO:0045165">
    <property type="term" value="P:cell fate commitment"/>
    <property type="evidence" value="ECO:0007669"/>
    <property type="project" value="TreeGrafter"/>
</dbReference>
<feature type="compositionally biased region" description="Polar residues" evidence="7">
    <location>
        <begin position="1"/>
        <end position="11"/>
    </location>
</feature>
<dbReference type="InterPro" id="IPR039355">
    <property type="entry name" value="Transcription_factor_GATA"/>
</dbReference>
<evidence type="ECO:0000256" key="5">
    <source>
        <dbReference type="ARBA" id="ARBA00023242"/>
    </source>
</evidence>
<dbReference type="GO" id="GO:0045944">
    <property type="term" value="P:positive regulation of transcription by RNA polymerase II"/>
    <property type="evidence" value="ECO:0007669"/>
    <property type="project" value="TreeGrafter"/>
</dbReference>
<protein>
    <recommendedName>
        <fullName evidence="8">GATA-type domain-containing protein</fullName>
    </recommendedName>
</protein>
<keyword evidence="3 6" id="KW-0863">Zinc-finger</keyword>
<feature type="compositionally biased region" description="Low complexity" evidence="7">
    <location>
        <begin position="12"/>
        <end position="26"/>
    </location>
</feature>
<feature type="compositionally biased region" description="Polar residues" evidence="7">
    <location>
        <begin position="62"/>
        <end position="85"/>
    </location>
</feature>
<evidence type="ECO:0000256" key="6">
    <source>
        <dbReference type="PROSITE-ProRule" id="PRU00094"/>
    </source>
</evidence>
<feature type="region of interest" description="Disordered" evidence="7">
    <location>
        <begin position="1"/>
        <end position="28"/>
    </location>
</feature>
<dbReference type="InterPro" id="IPR013088">
    <property type="entry name" value="Znf_NHR/GATA"/>
</dbReference>
<keyword evidence="2" id="KW-0479">Metal-binding</keyword>
<dbReference type="PANTHER" id="PTHR10071:SF281">
    <property type="entry name" value="BOX A-BINDING FACTOR-RELATED"/>
    <property type="match status" value="1"/>
</dbReference>
<feature type="domain" description="GATA-type" evidence="8">
    <location>
        <begin position="67"/>
        <end position="121"/>
    </location>
</feature>
<dbReference type="Gene3D" id="3.30.50.10">
    <property type="entry name" value="Erythroid Transcription Factor GATA-1, subunit A"/>
    <property type="match status" value="2"/>
</dbReference>
<evidence type="ECO:0000256" key="7">
    <source>
        <dbReference type="SAM" id="MobiDB-lite"/>
    </source>
</evidence>
<dbReference type="PRINTS" id="PR00619">
    <property type="entry name" value="GATAZNFINGER"/>
</dbReference>
<proteinExistence type="predicted"/>
<reference evidence="9 10" key="1">
    <citation type="journal article" date="2024" name="J Genomics">
        <title>Draft genome sequencing and assembly of Favolaschia claudopus CIRM-BRFM 2984 isolated from oak limbs.</title>
        <authorList>
            <person name="Navarro D."/>
            <person name="Drula E."/>
            <person name="Chaduli D."/>
            <person name="Cazenave R."/>
            <person name="Ahrendt S."/>
            <person name="Wang J."/>
            <person name="Lipzen A."/>
            <person name="Daum C."/>
            <person name="Barry K."/>
            <person name="Grigoriev I.V."/>
            <person name="Favel A."/>
            <person name="Rosso M.N."/>
            <person name="Martin F."/>
        </authorList>
    </citation>
    <scope>NUCLEOTIDE SEQUENCE [LARGE SCALE GENOMIC DNA]</scope>
    <source>
        <strain evidence="9 10">CIRM-BRFM 2984</strain>
    </source>
</reference>
<comment type="caution">
    <text evidence="9">The sequence shown here is derived from an EMBL/GenBank/DDBJ whole genome shotgun (WGS) entry which is preliminary data.</text>
</comment>
<dbReference type="GO" id="GO:0000981">
    <property type="term" value="F:DNA-binding transcription factor activity, RNA polymerase II-specific"/>
    <property type="evidence" value="ECO:0007669"/>
    <property type="project" value="TreeGrafter"/>
</dbReference>
<dbReference type="PROSITE" id="PS50114">
    <property type="entry name" value="GATA_ZN_FINGER_2"/>
    <property type="match status" value="2"/>
</dbReference>
<evidence type="ECO:0000259" key="8">
    <source>
        <dbReference type="PROSITE" id="PS50114"/>
    </source>
</evidence>
<keyword evidence="4" id="KW-0862">Zinc</keyword>
<evidence type="ECO:0000256" key="1">
    <source>
        <dbReference type="ARBA" id="ARBA00004123"/>
    </source>
</evidence>
<feature type="region of interest" description="Disordered" evidence="7">
    <location>
        <begin position="57"/>
        <end position="91"/>
    </location>
</feature>
<evidence type="ECO:0000313" key="9">
    <source>
        <dbReference type="EMBL" id="KAK6983958.1"/>
    </source>
</evidence>
<dbReference type="GO" id="GO:0000978">
    <property type="term" value="F:RNA polymerase II cis-regulatory region sequence-specific DNA binding"/>
    <property type="evidence" value="ECO:0007669"/>
    <property type="project" value="TreeGrafter"/>
</dbReference>
<dbReference type="GO" id="GO:0008270">
    <property type="term" value="F:zinc ion binding"/>
    <property type="evidence" value="ECO:0007669"/>
    <property type="project" value="UniProtKB-KW"/>
</dbReference>
<dbReference type="Proteomes" id="UP001362999">
    <property type="component" value="Unassembled WGS sequence"/>
</dbReference>
<comment type="subcellular location">
    <subcellularLocation>
        <location evidence="1">Nucleus</location>
    </subcellularLocation>
</comment>
<evidence type="ECO:0000256" key="2">
    <source>
        <dbReference type="ARBA" id="ARBA00022723"/>
    </source>
</evidence>
<dbReference type="SMART" id="SM00401">
    <property type="entry name" value="ZnF_GATA"/>
    <property type="match status" value="2"/>
</dbReference>
<organism evidence="9 10">
    <name type="scientific">Favolaschia claudopus</name>
    <dbReference type="NCBI Taxonomy" id="2862362"/>
    <lineage>
        <taxon>Eukaryota</taxon>
        <taxon>Fungi</taxon>
        <taxon>Dikarya</taxon>
        <taxon>Basidiomycota</taxon>
        <taxon>Agaricomycotina</taxon>
        <taxon>Agaricomycetes</taxon>
        <taxon>Agaricomycetidae</taxon>
        <taxon>Agaricales</taxon>
        <taxon>Marasmiineae</taxon>
        <taxon>Mycenaceae</taxon>
        <taxon>Favolaschia</taxon>
    </lineage>
</organism>
<dbReference type="AlphaFoldDB" id="A0AAV9ZHX6"/>
<dbReference type="SUPFAM" id="SSF57716">
    <property type="entry name" value="Glucocorticoid receptor-like (DNA-binding domain)"/>
    <property type="match status" value="2"/>
</dbReference>
<dbReference type="EMBL" id="JAWWNJ010000143">
    <property type="protein sequence ID" value="KAK6983958.1"/>
    <property type="molecule type" value="Genomic_DNA"/>
</dbReference>
<feature type="domain" description="GATA-type" evidence="8">
    <location>
        <begin position="150"/>
        <end position="200"/>
    </location>
</feature>